<evidence type="ECO:0000313" key="1">
    <source>
        <dbReference type="EMBL" id="KAH9377857.1"/>
    </source>
</evidence>
<dbReference type="VEuPathDB" id="VectorBase:HLOH_042183"/>
<accession>A0A9J6GSR7</accession>
<comment type="caution">
    <text evidence="1">The sequence shown here is derived from an EMBL/GenBank/DDBJ whole genome shotgun (WGS) entry which is preliminary data.</text>
</comment>
<dbReference type="Proteomes" id="UP000821853">
    <property type="component" value="Unassembled WGS sequence"/>
</dbReference>
<name>A0A9J6GSR7_HAELO</name>
<dbReference type="AlphaFoldDB" id="A0A9J6GSR7"/>
<sequence>MQLQGNAHRMLRRQIVCEIRSVETQRALLARPKLTLQEADDIVLAAEAARQDAKLLKAADMKVEPELHKLASERVHKSLRKSTKDRQGPSIACDRCGSQKNSKATCTFKMFQVRKKVTPCSVMQFDRPAEAQDICHYG</sequence>
<protein>
    <submittedName>
        <fullName evidence="1">Uncharacterized protein</fullName>
    </submittedName>
</protein>
<organism evidence="1 2">
    <name type="scientific">Haemaphysalis longicornis</name>
    <name type="common">Bush tick</name>
    <dbReference type="NCBI Taxonomy" id="44386"/>
    <lineage>
        <taxon>Eukaryota</taxon>
        <taxon>Metazoa</taxon>
        <taxon>Ecdysozoa</taxon>
        <taxon>Arthropoda</taxon>
        <taxon>Chelicerata</taxon>
        <taxon>Arachnida</taxon>
        <taxon>Acari</taxon>
        <taxon>Parasitiformes</taxon>
        <taxon>Ixodida</taxon>
        <taxon>Ixodoidea</taxon>
        <taxon>Ixodidae</taxon>
        <taxon>Haemaphysalinae</taxon>
        <taxon>Haemaphysalis</taxon>
    </lineage>
</organism>
<reference evidence="1 2" key="1">
    <citation type="journal article" date="2020" name="Cell">
        <title>Large-Scale Comparative Analyses of Tick Genomes Elucidate Their Genetic Diversity and Vector Capacities.</title>
        <authorList>
            <consortium name="Tick Genome and Microbiome Consortium (TIGMIC)"/>
            <person name="Jia N."/>
            <person name="Wang J."/>
            <person name="Shi W."/>
            <person name="Du L."/>
            <person name="Sun Y."/>
            <person name="Zhan W."/>
            <person name="Jiang J.F."/>
            <person name="Wang Q."/>
            <person name="Zhang B."/>
            <person name="Ji P."/>
            <person name="Bell-Sakyi L."/>
            <person name="Cui X.M."/>
            <person name="Yuan T.T."/>
            <person name="Jiang B.G."/>
            <person name="Yang W.F."/>
            <person name="Lam T.T."/>
            <person name="Chang Q.C."/>
            <person name="Ding S.J."/>
            <person name="Wang X.J."/>
            <person name="Zhu J.G."/>
            <person name="Ruan X.D."/>
            <person name="Zhao L."/>
            <person name="Wei J.T."/>
            <person name="Ye R.Z."/>
            <person name="Que T.C."/>
            <person name="Du C.H."/>
            <person name="Zhou Y.H."/>
            <person name="Cheng J.X."/>
            <person name="Dai P.F."/>
            <person name="Guo W.B."/>
            <person name="Han X.H."/>
            <person name="Huang E.J."/>
            <person name="Li L.F."/>
            <person name="Wei W."/>
            <person name="Gao Y.C."/>
            <person name="Liu J.Z."/>
            <person name="Shao H.Z."/>
            <person name="Wang X."/>
            <person name="Wang C.C."/>
            <person name="Yang T.C."/>
            <person name="Huo Q.B."/>
            <person name="Li W."/>
            <person name="Chen H.Y."/>
            <person name="Chen S.E."/>
            <person name="Zhou L.G."/>
            <person name="Ni X.B."/>
            <person name="Tian J.H."/>
            <person name="Sheng Y."/>
            <person name="Liu T."/>
            <person name="Pan Y.S."/>
            <person name="Xia L.Y."/>
            <person name="Li J."/>
            <person name="Zhao F."/>
            <person name="Cao W.C."/>
        </authorList>
    </citation>
    <scope>NUCLEOTIDE SEQUENCE [LARGE SCALE GENOMIC DNA]</scope>
    <source>
        <strain evidence="1">HaeL-2018</strain>
    </source>
</reference>
<evidence type="ECO:0000313" key="2">
    <source>
        <dbReference type="Proteomes" id="UP000821853"/>
    </source>
</evidence>
<gene>
    <name evidence="1" type="ORF">HPB48_020313</name>
</gene>
<dbReference type="EMBL" id="JABSTR010000008">
    <property type="protein sequence ID" value="KAH9377857.1"/>
    <property type="molecule type" value="Genomic_DNA"/>
</dbReference>
<proteinExistence type="predicted"/>
<keyword evidence="2" id="KW-1185">Reference proteome</keyword>